<dbReference type="AlphaFoldDB" id="A0A327QXW3"/>
<dbReference type="NCBIfam" id="NF038153">
    <property type="entry name" value="lant_leader_L1a"/>
    <property type="match status" value="1"/>
</dbReference>
<dbReference type="InterPro" id="IPR058238">
    <property type="entry name" value="Lant_leader_dom"/>
</dbReference>
<dbReference type="RefSeq" id="WP_111596742.1">
    <property type="nucleotide sequence ID" value="NZ_QLLL01000002.1"/>
</dbReference>
<proteinExistence type="predicted"/>
<name>A0A327QXW3_9BACT</name>
<dbReference type="EMBL" id="QLLL01000002">
    <property type="protein sequence ID" value="RAJ08608.1"/>
    <property type="molecule type" value="Genomic_DNA"/>
</dbReference>
<keyword evidence="2" id="KW-1185">Reference proteome</keyword>
<protein>
    <submittedName>
        <fullName evidence="1">Uncharacterized protein</fullName>
    </submittedName>
</protein>
<accession>A0A327QXW3</accession>
<evidence type="ECO:0000313" key="2">
    <source>
        <dbReference type="Proteomes" id="UP000249547"/>
    </source>
</evidence>
<evidence type="ECO:0000313" key="1">
    <source>
        <dbReference type="EMBL" id="RAJ08608.1"/>
    </source>
</evidence>
<reference evidence="1 2" key="1">
    <citation type="submission" date="2018-06" db="EMBL/GenBank/DDBJ databases">
        <title>Genomic Encyclopedia of Archaeal and Bacterial Type Strains, Phase II (KMG-II): from individual species to whole genera.</title>
        <authorList>
            <person name="Goeker M."/>
        </authorList>
    </citation>
    <scope>NUCLEOTIDE SEQUENCE [LARGE SCALE GENOMIC DNA]</scope>
    <source>
        <strain evidence="1 2">DSM 23857</strain>
    </source>
</reference>
<sequence>MKKKKLVLGKKLMIQKGTVANLSGQQLSDIKGGAPVTLRSPCATYFQSCDTIPYTQQFCVICDIE</sequence>
<dbReference type="Proteomes" id="UP000249547">
    <property type="component" value="Unassembled WGS sequence"/>
</dbReference>
<organism evidence="1 2">
    <name type="scientific">Chitinophaga skermanii</name>
    <dbReference type="NCBI Taxonomy" id="331697"/>
    <lineage>
        <taxon>Bacteria</taxon>
        <taxon>Pseudomonadati</taxon>
        <taxon>Bacteroidota</taxon>
        <taxon>Chitinophagia</taxon>
        <taxon>Chitinophagales</taxon>
        <taxon>Chitinophagaceae</taxon>
        <taxon>Chitinophaga</taxon>
    </lineage>
</organism>
<comment type="caution">
    <text evidence="1">The sequence shown here is derived from an EMBL/GenBank/DDBJ whole genome shotgun (WGS) entry which is preliminary data.</text>
</comment>
<gene>
    <name evidence="1" type="ORF">LX64_01261</name>
</gene>